<dbReference type="InterPro" id="IPR029787">
    <property type="entry name" value="Nucleotide_cyclase"/>
</dbReference>
<feature type="domain" description="GGDEF" evidence="4">
    <location>
        <begin position="166"/>
        <end position="298"/>
    </location>
</feature>
<dbReference type="Gene3D" id="3.30.70.270">
    <property type="match status" value="1"/>
</dbReference>
<dbReference type="InterPro" id="IPR035965">
    <property type="entry name" value="PAS-like_dom_sf"/>
</dbReference>
<feature type="domain" description="PAS" evidence="3">
    <location>
        <begin position="1"/>
        <end position="69"/>
    </location>
</feature>
<dbReference type="EC" id="2.7.7.65" evidence="1"/>
<dbReference type="SMART" id="SM00267">
    <property type="entry name" value="GGDEF"/>
    <property type="match status" value="1"/>
</dbReference>
<dbReference type="Gene3D" id="3.30.450.20">
    <property type="entry name" value="PAS domain"/>
    <property type="match status" value="1"/>
</dbReference>
<dbReference type="RefSeq" id="WP_174003332.1">
    <property type="nucleotide sequence ID" value="NZ_JAAMCN010000019.1"/>
</dbReference>
<evidence type="ECO:0000259" key="3">
    <source>
        <dbReference type="PROSITE" id="PS50112"/>
    </source>
</evidence>
<dbReference type="PROSITE" id="PS50887">
    <property type="entry name" value="GGDEF"/>
    <property type="match status" value="1"/>
</dbReference>
<sequence length="310" mass="33727">MLRAIFHRLPATINCKDSSGRYVFMNTHQARQLGIEPEEAVGKTTAELFGSEWGEIVRRQDVQVLLTGNVLGPIRENYNSLGCREGYWLTYKFPVDVPEAPSPRCVATISFDITQFYEAEQRLAAFAYTDALTGLLNRRWLDHHLKELEAGVETIGRQATSRSGARSTGVLLVDLDHFKRVNDTWGHEAGDVVLREVAGALKSAVGVEGVAIRLGGEEFVVIIHNVSSAQAVAMAKKVRLAIASLVLDAVAPDLKLTGSVGCALQKPRQPLRQTLNDADAALYEAKAAGRNTVIYRPISGNTLASMLAGS</sequence>
<dbReference type="SUPFAM" id="SSF55073">
    <property type="entry name" value="Nucleotide cyclase"/>
    <property type="match status" value="1"/>
</dbReference>
<dbReference type="InterPro" id="IPR000014">
    <property type="entry name" value="PAS"/>
</dbReference>
<protein>
    <recommendedName>
        <fullName evidence="1">diguanylate cyclase</fullName>
        <ecNumber evidence="1">2.7.7.65</ecNumber>
    </recommendedName>
</protein>
<dbReference type="InterPro" id="IPR000160">
    <property type="entry name" value="GGDEF_dom"/>
</dbReference>
<gene>
    <name evidence="5" type="ORF">G6L72_22485</name>
</gene>
<dbReference type="PANTHER" id="PTHR45138:SF9">
    <property type="entry name" value="DIGUANYLATE CYCLASE DGCM-RELATED"/>
    <property type="match status" value="1"/>
</dbReference>
<dbReference type="InterPro" id="IPR013656">
    <property type="entry name" value="PAS_4"/>
</dbReference>
<keyword evidence="6" id="KW-1185">Reference proteome</keyword>
<dbReference type="Pfam" id="PF00990">
    <property type="entry name" value="GGDEF"/>
    <property type="match status" value="1"/>
</dbReference>
<reference evidence="5 6" key="1">
    <citation type="journal article" date="2020" name="Science">
        <title>Unexpected conservation and global transmission of agrobacterial virulence plasmids.</title>
        <authorList>
            <person name="Weisberg A.J."/>
            <person name="Davis E.W. 2nd"/>
            <person name="Tabima J."/>
            <person name="Belcher M.S."/>
            <person name="Miller M."/>
            <person name="Kuo C.H."/>
            <person name="Loper J.E."/>
            <person name="Grunwald N.J."/>
            <person name="Putnam M.L."/>
            <person name="Chang J.H."/>
        </authorList>
    </citation>
    <scope>NUCLEOTIDE SEQUENCE [LARGE SCALE GENOMIC DNA]</scope>
    <source>
        <strain evidence="5 6">A19/93</strain>
    </source>
</reference>
<dbReference type="PROSITE" id="PS50112">
    <property type="entry name" value="PAS"/>
    <property type="match status" value="1"/>
</dbReference>
<dbReference type="CDD" id="cd01949">
    <property type="entry name" value="GGDEF"/>
    <property type="match status" value="1"/>
</dbReference>
<dbReference type="SUPFAM" id="SSF55785">
    <property type="entry name" value="PYP-like sensor domain (PAS domain)"/>
    <property type="match status" value="1"/>
</dbReference>
<comment type="catalytic activity">
    <reaction evidence="2">
        <text>2 GTP = 3',3'-c-di-GMP + 2 diphosphate</text>
        <dbReference type="Rhea" id="RHEA:24898"/>
        <dbReference type="ChEBI" id="CHEBI:33019"/>
        <dbReference type="ChEBI" id="CHEBI:37565"/>
        <dbReference type="ChEBI" id="CHEBI:58805"/>
        <dbReference type="EC" id="2.7.7.65"/>
    </reaction>
</comment>
<dbReference type="PANTHER" id="PTHR45138">
    <property type="entry name" value="REGULATORY COMPONENTS OF SENSORY TRANSDUCTION SYSTEM"/>
    <property type="match status" value="1"/>
</dbReference>
<dbReference type="Pfam" id="PF08448">
    <property type="entry name" value="PAS_4"/>
    <property type="match status" value="1"/>
</dbReference>
<accession>A0ABX2JEK5</accession>
<evidence type="ECO:0000259" key="4">
    <source>
        <dbReference type="PROSITE" id="PS50887"/>
    </source>
</evidence>
<dbReference type="InterPro" id="IPR043128">
    <property type="entry name" value="Rev_trsase/Diguanyl_cyclase"/>
</dbReference>
<evidence type="ECO:0000313" key="6">
    <source>
        <dbReference type="Proteomes" id="UP000822331"/>
    </source>
</evidence>
<evidence type="ECO:0000313" key="5">
    <source>
        <dbReference type="EMBL" id="NTF39474.1"/>
    </source>
</evidence>
<evidence type="ECO:0000256" key="2">
    <source>
        <dbReference type="ARBA" id="ARBA00034247"/>
    </source>
</evidence>
<evidence type="ECO:0000256" key="1">
    <source>
        <dbReference type="ARBA" id="ARBA00012528"/>
    </source>
</evidence>
<dbReference type="EMBL" id="JAAMCP010000015">
    <property type="protein sequence ID" value="NTF39474.1"/>
    <property type="molecule type" value="Genomic_DNA"/>
</dbReference>
<dbReference type="Proteomes" id="UP000822331">
    <property type="component" value="Unassembled WGS sequence"/>
</dbReference>
<dbReference type="NCBIfam" id="TIGR00254">
    <property type="entry name" value="GGDEF"/>
    <property type="match status" value="1"/>
</dbReference>
<name>A0ABX2JEK5_9HYPH</name>
<organism evidence="5 6">
    <name type="scientific">Agrobacterium rubi</name>
    <dbReference type="NCBI Taxonomy" id="28099"/>
    <lineage>
        <taxon>Bacteria</taxon>
        <taxon>Pseudomonadati</taxon>
        <taxon>Pseudomonadota</taxon>
        <taxon>Alphaproteobacteria</taxon>
        <taxon>Hyphomicrobiales</taxon>
        <taxon>Rhizobiaceae</taxon>
        <taxon>Rhizobium/Agrobacterium group</taxon>
        <taxon>Agrobacterium</taxon>
    </lineage>
</organism>
<proteinExistence type="predicted"/>
<dbReference type="InterPro" id="IPR050469">
    <property type="entry name" value="Diguanylate_Cyclase"/>
</dbReference>
<comment type="caution">
    <text evidence="5">The sequence shown here is derived from an EMBL/GenBank/DDBJ whole genome shotgun (WGS) entry which is preliminary data.</text>
</comment>
<dbReference type="NCBIfam" id="TIGR00229">
    <property type="entry name" value="sensory_box"/>
    <property type="match status" value="1"/>
</dbReference>